<evidence type="ECO:0000313" key="3">
    <source>
        <dbReference type="Proteomes" id="UP000078070"/>
    </source>
</evidence>
<dbReference type="KEGG" id="mars:A8C75_10870"/>
<dbReference type="InterPro" id="IPR023210">
    <property type="entry name" value="NADP_OxRdtase_dom"/>
</dbReference>
<dbReference type="Gene3D" id="3.20.20.100">
    <property type="entry name" value="NADP-dependent oxidoreductase domain"/>
    <property type="match status" value="1"/>
</dbReference>
<gene>
    <name evidence="2" type="ORF">A8C75_10870</name>
</gene>
<proteinExistence type="predicted"/>
<dbReference type="PANTHER" id="PTHR43364">
    <property type="entry name" value="NADH-SPECIFIC METHYLGLYOXAL REDUCTASE-RELATED"/>
    <property type="match status" value="1"/>
</dbReference>
<dbReference type="GO" id="GO:0016491">
    <property type="term" value="F:oxidoreductase activity"/>
    <property type="evidence" value="ECO:0007669"/>
    <property type="project" value="InterPro"/>
</dbReference>
<dbReference type="InterPro" id="IPR018170">
    <property type="entry name" value="Aldo/ket_reductase_CS"/>
</dbReference>
<dbReference type="CDD" id="cd19092">
    <property type="entry name" value="AKR_BsYcsN_EcYdhF-like"/>
    <property type="match status" value="1"/>
</dbReference>
<dbReference type="EMBL" id="CP015839">
    <property type="protein sequence ID" value="ANG62938.1"/>
    <property type="molecule type" value="Genomic_DNA"/>
</dbReference>
<dbReference type="InterPro" id="IPR036812">
    <property type="entry name" value="NAD(P)_OxRdtase_dom_sf"/>
</dbReference>
<reference evidence="3" key="1">
    <citation type="submission" date="2016-05" db="EMBL/GenBank/DDBJ databases">
        <authorList>
            <person name="Baek K."/>
            <person name="Yang S.-J."/>
        </authorList>
    </citation>
    <scope>NUCLEOTIDE SEQUENCE [LARGE SCALE GENOMIC DNA]</scope>
    <source>
        <strain evidence="3">ST58-10</strain>
    </source>
</reference>
<dbReference type="Proteomes" id="UP000078070">
    <property type="component" value="Chromosome"/>
</dbReference>
<accession>A0A1A9EZ66</accession>
<dbReference type="OrthoDB" id="9768793at2"/>
<dbReference type="InterPro" id="IPR020471">
    <property type="entry name" value="AKR"/>
</dbReference>
<dbReference type="PANTHER" id="PTHR43364:SF1">
    <property type="entry name" value="OXIDOREDUCTASE YDHF"/>
    <property type="match status" value="1"/>
</dbReference>
<sequence>MENVQLGNTAVKFSRLVYGVWRLADDADTSVAHVRAKIDACLEQGITTFDHADIYGDYRCEALFGKALAEDPSLRASMQLISKCDIALVSDAFPARRVKHYDTSAAYIRNSLDTSLANLHSEQLDLLLIHRPDPFMDAAETGAALDALVDSGKVKALGVSNFMHWDWRLLQQHMKHPLVVNQIEMNLLERNAFTDGTLACMQHDGLHAMAWSPLAGGALFGDSPAAQRLRPLLQAIAARHNSTEDLVALAWLLMHPAGIMPVVGTNNIDRIRALAGACDIQIDRETWFELWIAASGHDVP</sequence>
<dbReference type="Pfam" id="PF00248">
    <property type="entry name" value="Aldo_ket_red"/>
    <property type="match status" value="1"/>
</dbReference>
<evidence type="ECO:0000313" key="2">
    <source>
        <dbReference type="EMBL" id="ANG62938.1"/>
    </source>
</evidence>
<keyword evidence="3" id="KW-1185">Reference proteome</keyword>
<organism evidence="2 3">
    <name type="scientific">Marinobacterium aestuarii</name>
    <dbReference type="NCBI Taxonomy" id="1821621"/>
    <lineage>
        <taxon>Bacteria</taxon>
        <taxon>Pseudomonadati</taxon>
        <taxon>Pseudomonadota</taxon>
        <taxon>Gammaproteobacteria</taxon>
        <taxon>Oceanospirillales</taxon>
        <taxon>Oceanospirillaceae</taxon>
        <taxon>Marinobacterium</taxon>
    </lineage>
</organism>
<dbReference type="STRING" id="1821621.A8C75_10870"/>
<dbReference type="AlphaFoldDB" id="A0A1A9EZ66"/>
<dbReference type="InterPro" id="IPR050523">
    <property type="entry name" value="AKR_Detox_Biosynth"/>
</dbReference>
<dbReference type="PRINTS" id="PR00069">
    <property type="entry name" value="ALDKETRDTASE"/>
</dbReference>
<feature type="domain" description="NADP-dependent oxidoreductase" evidence="1">
    <location>
        <begin position="15"/>
        <end position="287"/>
    </location>
</feature>
<name>A0A1A9EZ66_9GAMM</name>
<dbReference type="SUPFAM" id="SSF51430">
    <property type="entry name" value="NAD(P)-linked oxidoreductase"/>
    <property type="match status" value="1"/>
</dbReference>
<dbReference type="PROSITE" id="PS00062">
    <property type="entry name" value="ALDOKETO_REDUCTASE_2"/>
    <property type="match status" value="1"/>
</dbReference>
<protein>
    <submittedName>
        <fullName evidence="2">Oxidoreductase</fullName>
    </submittedName>
</protein>
<evidence type="ECO:0000259" key="1">
    <source>
        <dbReference type="Pfam" id="PF00248"/>
    </source>
</evidence>
<reference evidence="2 3" key="2">
    <citation type="journal article" date="2018" name="Int. J. Syst. Evol. Microbiol.">
        <title>Marinobacterium aestuarii sp. nov., a benzene-degrading marine bacterium isolated from estuary sediment.</title>
        <authorList>
            <person name="Bae S.S."/>
            <person name="Jung J."/>
            <person name="Chung D."/>
            <person name="Baek K."/>
        </authorList>
    </citation>
    <scope>NUCLEOTIDE SEQUENCE [LARGE SCALE GENOMIC DNA]</scope>
    <source>
        <strain evidence="2 3">ST58-10</strain>
    </source>
</reference>
<dbReference type="GO" id="GO:0005829">
    <property type="term" value="C:cytosol"/>
    <property type="evidence" value="ECO:0007669"/>
    <property type="project" value="TreeGrafter"/>
</dbReference>